<gene>
    <name evidence="1" type="ORF">SAMEA4504048_01050</name>
</gene>
<proteinExistence type="predicted"/>
<dbReference type="EMBL" id="LT906454">
    <property type="protein sequence ID" value="SNV39864.1"/>
    <property type="molecule type" value="Genomic_DNA"/>
</dbReference>
<evidence type="ECO:0000313" key="2">
    <source>
        <dbReference type="Proteomes" id="UP000215144"/>
    </source>
</evidence>
<organism evidence="1 2">
    <name type="scientific">Streptococcus acidominimus</name>
    <dbReference type="NCBI Taxonomy" id="1326"/>
    <lineage>
        <taxon>Bacteria</taxon>
        <taxon>Bacillati</taxon>
        <taxon>Bacillota</taxon>
        <taxon>Bacilli</taxon>
        <taxon>Lactobacillales</taxon>
        <taxon>Streptococcaceae</taxon>
        <taxon>Streptococcus</taxon>
    </lineage>
</organism>
<name>A0A239X1P0_STRAI</name>
<protein>
    <submittedName>
        <fullName evidence="1">Phage terminase, small subunit</fullName>
    </submittedName>
</protein>
<dbReference type="InterPro" id="IPR006448">
    <property type="entry name" value="Phage_term_ssu_P27"/>
</dbReference>
<sequence length="170" mass="19556">MGRKLKVVDSNKKHLTNKEKEERKAIEIKASDGFTELQKTAPRHLNQVARAEYERIINDLRTLPVRNIDRALLDSYCTWYAIYKETAKKLDETGYFVDDANKGLVANPLIVTLEKATTNIQKAASQLGLTVDSRMKMFIPKQEEKKNLCSISLEGRRKEACLYYLRLFDG</sequence>
<dbReference type="NCBIfam" id="TIGR01558">
    <property type="entry name" value="sm_term_P27"/>
    <property type="match status" value="1"/>
</dbReference>
<evidence type="ECO:0000313" key="1">
    <source>
        <dbReference type="EMBL" id="SNV39864.1"/>
    </source>
</evidence>
<dbReference type="Proteomes" id="UP000215144">
    <property type="component" value="Chromosome 1"/>
</dbReference>
<reference evidence="1 2" key="1">
    <citation type="submission" date="2017-06" db="EMBL/GenBank/DDBJ databases">
        <authorList>
            <consortium name="Pathogen Informatics"/>
        </authorList>
    </citation>
    <scope>NUCLEOTIDE SEQUENCE [LARGE SCALE GENOMIC DNA]</scope>
    <source>
        <strain evidence="1 2">NCTC11291</strain>
    </source>
</reference>
<dbReference type="AlphaFoldDB" id="A0A239X1P0"/>
<accession>A0A239X1P0</accession>
<dbReference type="KEGG" id="saco:SAME_01050"/>
<dbReference type="Pfam" id="PF05119">
    <property type="entry name" value="Terminase_4"/>
    <property type="match status" value="1"/>
</dbReference>